<dbReference type="Proteomes" id="UP001345219">
    <property type="component" value="Chromosome 9"/>
</dbReference>
<dbReference type="InterPro" id="IPR017946">
    <property type="entry name" value="PLC-like_Pdiesterase_TIM-brl"/>
</dbReference>
<dbReference type="FunFam" id="3.20.20.190:FF:000011">
    <property type="entry name" value="Glycerophosphodiester phosphodiesterase GDPDL3"/>
    <property type="match status" value="1"/>
</dbReference>
<evidence type="ECO:0000256" key="8">
    <source>
        <dbReference type="SAM" id="MobiDB-lite"/>
    </source>
</evidence>
<evidence type="ECO:0000256" key="5">
    <source>
        <dbReference type="ARBA" id="ARBA00022801"/>
    </source>
</evidence>
<dbReference type="GO" id="GO:0008889">
    <property type="term" value="F:glycerophosphodiester phosphodiesterase activity"/>
    <property type="evidence" value="ECO:0007669"/>
    <property type="project" value="UniProtKB-EC"/>
</dbReference>
<accession>A0AAN7GLY9</accession>
<dbReference type="GO" id="GO:0006629">
    <property type="term" value="P:lipid metabolic process"/>
    <property type="evidence" value="ECO:0007669"/>
    <property type="project" value="InterPro"/>
</dbReference>
<proteinExistence type="inferred from homology"/>
<feature type="compositionally biased region" description="Low complexity" evidence="8">
    <location>
        <begin position="713"/>
        <end position="734"/>
    </location>
</feature>
<dbReference type="FunFam" id="3.20.20.190:FF:000013">
    <property type="entry name" value="Glycerophosphodiester phosphodiesterase GDPDL3"/>
    <property type="match status" value="1"/>
</dbReference>
<dbReference type="GO" id="GO:0006071">
    <property type="term" value="P:glycerol metabolic process"/>
    <property type="evidence" value="ECO:0007669"/>
    <property type="project" value="UniProtKB-KW"/>
</dbReference>
<keyword evidence="12" id="KW-1185">Reference proteome</keyword>
<keyword evidence="3 9" id="KW-0732">Signal</keyword>
<evidence type="ECO:0000256" key="3">
    <source>
        <dbReference type="ARBA" id="ARBA00022729"/>
    </source>
</evidence>
<comment type="catalytic activity">
    <reaction evidence="7">
        <text>a sn-glycero-3-phosphodiester + H2O = an alcohol + sn-glycerol 3-phosphate + H(+)</text>
        <dbReference type="Rhea" id="RHEA:12969"/>
        <dbReference type="ChEBI" id="CHEBI:15377"/>
        <dbReference type="ChEBI" id="CHEBI:15378"/>
        <dbReference type="ChEBI" id="CHEBI:30879"/>
        <dbReference type="ChEBI" id="CHEBI:57597"/>
        <dbReference type="ChEBI" id="CHEBI:83408"/>
        <dbReference type="EC" id="3.1.4.46"/>
    </reaction>
</comment>
<dbReference type="InterPro" id="IPR030395">
    <property type="entry name" value="GP_PDE_dom"/>
</dbReference>
<dbReference type="Gene3D" id="3.20.20.190">
    <property type="entry name" value="Phosphatidylinositol (PI) phosphodiesterase"/>
    <property type="match status" value="2"/>
</dbReference>
<dbReference type="PANTHER" id="PTHR43620">
    <property type="entry name" value="GLYCEROPHOSPHORYL DIESTER PHOSPHODIESTERASE"/>
    <property type="match status" value="1"/>
</dbReference>
<dbReference type="PANTHER" id="PTHR43620:SF7">
    <property type="entry name" value="GLYCEROPHOSPHODIESTER PHOSPHODIESTERASE GDPD5-RELATED"/>
    <property type="match status" value="1"/>
</dbReference>
<evidence type="ECO:0000256" key="1">
    <source>
        <dbReference type="ARBA" id="ARBA00007277"/>
    </source>
</evidence>
<keyword evidence="4" id="KW-0319">Glycerol metabolism</keyword>
<protein>
    <recommendedName>
        <fullName evidence="2">glycerophosphodiester phosphodiesterase</fullName>
        <ecNumber evidence="2">3.1.4.46</ecNumber>
    </recommendedName>
</protein>
<reference evidence="11 12" key="1">
    <citation type="journal article" date="2023" name="Hortic Res">
        <title>Pangenome of water caltrop reveals structural variations and asymmetric subgenome divergence after allopolyploidization.</title>
        <authorList>
            <person name="Zhang X."/>
            <person name="Chen Y."/>
            <person name="Wang L."/>
            <person name="Yuan Y."/>
            <person name="Fang M."/>
            <person name="Shi L."/>
            <person name="Lu R."/>
            <person name="Comes H.P."/>
            <person name="Ma Y."/>
            <person name="Chen Y."/>
            <person name="Huang G."/>
            <person name="Zhou Y."/>
            <person name="Zheng Z."/>
            <person name="Qiu Y."/>
        </authorList>
    </citation>
    <scope>NUCLEOTIDE SEQUENCE [LARGE SCALE GENOMIC DNA]</scope>
    <source>
        <tissue evidence="11">Roots</tissue>
    </source>
</reference>
<dbReference type="AlphaFoldDB" id="A0AAN7GLY9"/>
<evidence type="ECO:0000256" key="7">
    <source>
        <dbReference type="ARBA" id="ARBA00047512"/>
    </source>
</evidence>
<dbReference type="PROSITE" id="PS51704">
    <property type="entry name" value="GP_PDE"/>
    <property type="match status" value="2"/>
</dbReference>
<feature type="domain" description="GP-PDE" evidence="10">
    <location>
        <begin position="38"/>
        <end position="341"/>
    </location>
</feature>
<comment type="similarity">
    <text evidence="1">Belongs to the glycerophosphoryl diester phosphodiesterase family.</text>
</comment>
<organism evidence="11 12">
    <name type="scientific">Trapa incisa</name>
    <dbReference type="NCBI Taxonomy" id="236973"/>
    <lineage>
        <taxon>Eukaryota</taxon>
        <taxon>Viridiplantae</taxon>
        <taxon>Streptophyta</taxon>
        <taxon>Embryophyta</taxon>
        <taxon>Tracheophyta</taxon>
        <taxon>Spermatophyta</taxon>
        <taxon>Magnoliopsida</taxon>
        <taxon>eudicotyledons</taxon>
        <taxon>Gunneridae</taxon>
        <taxon>Pentapetalae</taxon>
        <taxon>rosids</taxon>
        <taxon>malvids</taxon>
        <taxon>Myrtales</taxon>
        <taxon>Lythraceae</taxon>
        <taxon>Trapa</taxon>
    </lineage>
</organism>
<dbReference type="SUPFAM" id="SSF51695">
    <property type="entry name" value="PLC-like phosphodiesterases"/>
    <property type="match status" value="2"/>
</dbReference>
<comment type="caution">
    <text evidence="11">The sequence shown here is derived from an EMBL/GenBank/DDBJ whole genome shotgun (WGS) entry which is preliminary data.</text>
</comment>
<evidence type="ECO:0000313" key="12">
    <source>
        <dbReference type="Proteomes" id="UP001345219"/>
    </source>
</evidence>
<keyword evidence="6" id="KW-0325">Glycoprotein</keyword>
<feature type="chain" id="PRO_5042976890" description="glycerophosphodiester phosphodiesterase" evidence="9">
    <location>
        <begin position="25"/>
        <end position="761"/>
    </location>
</feature>
<gene>
    <name evidence="11" type="ORF">SAY87_010766</name>
</gene>
<evidence type="ECO:0000256" key="6">
    <source>
        <dbReference type="ARBA" id="ARBA00023180"/>
    </source>
</evidence>
<feature type="region of interest" description="Disordered" evidence="8">
    <location>
        <begin position="706"/>
        <end position="734"/>
    </location>
</feature>
<feature type="signal peptide" evidence="9">
    <location>
        <begin position="1"/>
        <end position="24"/>
    </location>
</feature>
<dbReference type="Pfam" id="PF03009">
    <property type="entry name" value="GDPD"/>
    <property type="match status" value="2"/>
</dbReference>
<evidence type="ECO:0000256" key="9">
    <source>
        <dbReference type="SAM" id="SignalP"/>
    </source>
</evidence>
<evidence type="ECO:0000313" key="11">
    <source>
        <dbReference type="EMBL" id="KAK4744454.1"/>
    </source>
</evidence>
<evidence type="ECO:0000256" key="2">
    <source>
        <dbReference type="ARBA" id="ARBA00012247"/>
    </source>
</evidence>
<dbReference type="CDD" id="cd08603">
    <property type="entry name" value="GDPD_SHV3_repeat_1"/>
    <property type="match status" value="1"/>
</dbReference>
<keyword evidence="5" id="KW-0378">Hydrolase</keyword>
<dbReference type="EMBL" id="JAXIOK010000022">
    <property type="protein sequence ID" value="KAK4744454.1"/>
    <property type="molecule type" value="Genomic_DNA"/>
</dbReference>
<evidence type="ECO:0000259" key="10">
    <source>
        <dbReference type="PROSITE" id="PS51704"/>
    </source>
</evidence>
<evidence type="ECO:0000256" key="4">
    <source>
        <dbReference type="ARBA" id="ARBA00022798"/>
    </source>
</evidence>
<feature type="domain" description="GP-PDE" evidence="10">
    <location>
        <begin position="357"/>
        <end position="659"/>
    </location>
</feature>
<sequence>MCISPASFLLEVLLFSSVIALASAQGSTKWLTLSGEKPLVIARGGFSGMFPDSSSFAYSVALITSGSDVVVWCDVQLTKEGTGICAPLPTLENSTNIASVFPTKQSTYIVNGVSMKGYFSIDFTLKDLENIYLTQGISSRSNLFDGNALPIITVQDVPMQFQDVNTPGLWLNIQHDGFFRQHNLSMTNFVISTSRRVSISYISSPEMNFLRVIGRQLNVKKTKLIFRFLEKDSREPSTNQTYGSLLSNLPFIKRFASGILVPKAFIWPVSADNYLSQATSVVLDAHNNGLEVFASDFVNDLPLSYNYSYDPIAETLQYIDNHNFSVDGLLTDFPITQSAAIDCFAQLGKNSSAQVKLLVISHYGASGDYPSCTDVAYQNAILDGADVIDCPIQMSKDAVPFCFPSINLMEGSTIAQSSFRNRTDSIPELISGNAIFSFSLTWSEIQTLTPQISNPLPKYQLYRNPAARNVGKFVSLSDFLTLAKSSSSLSGILLQIENAAYLAENQGVSVIDKVLEALSDTGISNQTTLKVMIQSTNSSVLKKIKGGGNYELVYEVDETIGDAANSTVEDIKGFAHSVVVSKSSVLPVTALYLTNTTIKTVSKLQAFNLPVYVQLFRNEFVSQAWDFFSDATVEINSFVMGSNINGVITDFPKTAAAYKRNKCLGSGNITLAYMTPVQPGSLLQLIPTNALPPALAPLSVLEDSDVNEPPLPSVSAKAPSPSSGSTTTSSITAPNGDSQPKFYVPVFISGLLVLASLFLSL</sequence>
<dbReference type="EC" id="3.1.4.46" evidence="2"/>
<name>A0AAN7GLY9_9MYRT</name>